<reference evidence="1 2" key="1">
    <citation type="journal article" date="2018" name="Mol. Biol. Evol.">
        <title>Broad Genomic Sampling Reveals a Smut Pathogenic Ancestry of the Fungal Clade Ustilaginomycotina.</title>
        <authorList>
            <person name="Kijpornyongpan T."/>
            <person name="Mondo S.J."/>
            <person name="Barry K."/>
            <person name="Sandor L."/>
            <person name="Lee J."/>
            <person name="Lipzen A."/>
            <person name="Pangilinan J."/>
            <person name="LaButti K."/>
            <person name="Hainaut M."/>
            <person name="Henrissat B."/>
            <person name="Grigoriev I.V."/>
            <person name="Spatafora J.W."/>
            <person name="Aime M.C."/>
        </authorList>
    </citation>
    <scope>NUCLEOTIDE SEQUENCE [LARGE SCALE GENOMIC DNA]</scope>
    <source>
        <strain evidence="1 2">SA 807</strain>
    </source>
</reference>
<name>A0ACD0NUB9_9BASI</name>
<accession>A0ACD0NUB9</accession>
<evidence type="ECO:0000313" key="2">
    <source>
        <dbReference type="Proteomes" id="UP000245626"/>
    </source>
</evidence>
<keyword evidence="2" id="KW-1185">Reference proteome</keyword>
<dbReference type="Proteomes" id="UP000245626">
    <property type="component" value="Unassembled WGS sequence"/>
</dbReference>
<gene>
    <name evidence="1" type="ORF">IE53DRAFT_369759</name>
</gene>
<organism evidence="1 2">
    <name type="scientific">Violaceomyces palustris</name>
    <dbReference type="NCBI Taxonomy" id="1673888"/>
    <lineage>
        <taxon>Eukaryota</taxon>
        <taxon>Fungi</taxon>
        <taxon>Dikarya</taxon>
        <taxon>Basidiomycota</taxon>
        <taxon>Ustilaginomycotina</taxon>
        <taxon>Ustilaginomycetes</taxon>
        <taxon>Violaceomycetales</taxon>
        <taxon>Violaceomycetaceae</taxon>
        <taxon>Violaceomyces</taxon>
    </lineage>
</organism>
<dbReference type="EMBL" id="KZ820049">
    <property type="protein sequence ID" value="PWN49448.1"/>
    <property type="molecule type" value="Genomic_DNA"/>
</dbReference>
<proteinExistence type="predicted"/>
<evidence type="ECO:0000313" key="1">
    <source>
        <dbReference type="EMBL" id="PWN49448.1"/>
    </source>
</evidence>
<protein>
    <submittedName>
        <fullName evidence="1">Uncharacterized protein</fullName>
    </submittedName>
</protein>
<sequence>MADFDPRLPTNPNPKDGETSIIIYGYVPSLALALSAAVIFGVLCVAHLLHALFARRMADAVLKRRGLPGVARDEPLTTASEDGGEVKLSSVGPDVDLGSVVKGAGIFQYLLAFGCAMEVVGYAFRAQSHSNPFKLISFVLNYFMIVCAPVFFSAAIYVALATIIKMKPEYTRLTPLKPKFLILIFVVMDVATIATQVAGAALFGVAQSDLADGNEPSVTPQQANNILLAGLAVQNASFLIFLAIYHTFLYRLFKSRVGGVARSAGEEVGRDKLLHFAILSSSYLIFLRTLYRLAEAIEGIFSDISTNEDLFAGLETVPVLLAIAIWVVIPFGWRVLK</sequence>